<dbReference type="Pfam" id="PF21821">
    <property type="entry name" value="Dit_like"/>
    <property type="match status" value="1"/>
</dbReference>
<dbReference type="Proteomes" id="UP000075526">
    <property type="component" value="Unassembled WGS sequence"/>
</dbReference>
<protein>
    <recommendedName>
        <fullName evidence="1">Dit-like phage tail protein N-terminal domain-containing protein</fullName>
    </recommendedName>
</protein>
<organism evidence="2 3">
    <name type="scientific">Acetobacter malorum</name>
    <dbReference type="NCBI Taxonomy" id="178901"/>
    <lineage>
        <taxon>Bacteria</taxon>
        <taxon>Pseudomonadati</taxon>
        <taxon>Pseudomonadota</taxon>
        <taxon>Alphaproteobacteria</taxon>
        <taxon>Acetobacterales</taxon>
        <taxon>Acetobacteraceae</taxon>
        <taxon>Acetobacter</taxon>
    </lineage>
</organism>
<accession>A0A149RPF8</accession>
<dbReference type="AlphaFoldDB" id="A0A149RPF8"/>
<dbReference type="InterPro" id="IPR048494">
    <property type="entry name" value="Dit-like_N"/>
</dbReference>
<reference evidence="2 3" key="1">
    <citation type="submission" date="2015-06" db="EMBL/GenBank/DDBJ databases">
        <title>Improved classification and identification of acetic acid bacteria using matrix-assisted laser desorption/ionization time-of-flight mass spectrometry; Gluconobacter nephelii and Gluconobacter uchimurae are later heterotypic synonyms of Gluconobacter japonicus and Gluconobacter oxydans, respectively.</title>
        <authorList>
            <person name="Li L."/>
            <person name="Cleenwerck I."/>
            <person name="De Vuyst L."/>
            <person name="Vandamme P."/>
        </authorList>
    </citation>
    <scope>NUCLEOTIDE SEQUENCE [LARGE SCALE GENOMIC DNA]</scope>
    <source>
        <strain evidence="2 3">LMG 1552</strain>
    </source>
</reference>
<dbReference type="EMBL" id="LHZF01000160">
    <property type="protein sequence ID" value="KXV16165.1"/>
    <property type="molecule type" value="Genomic_DNA"/>
</dbReference>
<dbReference type="PATRIC" id="fig|178901.13.peg.2121"/>
<proteinExistence type="predicted"/>
<evidence type="ECO:0000259" key="1">
    <source>
        <dbReference type="Pfam" id="PF21821"/>
    </source>
</evidence>
<dbReference type="RefSeq" id="WP_061508120.1">
    <property type="nucleotide sequence ID" value="NZ_LHZF01000160.1"/>
</dbReference>
<evidence type="ECO:0000313" key="2">
    <source>
        <dbReference type="EMBL" id="KXV16165.1"/>
    </source>
</evidence>
<evidence type="ECO:0000313" key="3">
    <source>
        <dbReference type="Proteomes" id="UP000075526"/>
    </source>
</evidence>
<comment type="caution">
    <text evidence="2">The sequence shown here is derived from an EMBL/GenBank/DDBJ whole genome shotgun (WGS) entry which is preliminary data.</text>
</comment>
<gene>
    <name evidence="2" type="ORF">AD933_07235</name>
</gene>
<feature type="domain" description="Dit-like phage tail protein N-terminal" evidence="1">
    <location>
        <begin position="74"/>
        <end position="206"/>
    </location>
</feature>
<sequence>MPMVPVTLPSVWDIPVAAGVPALLGQSASTGMRAAASVSLGTVLDDLMISQAAGQWGIFTSTGTCVLSAARVMSVSAESSCPIATAPLEDGAFLSYSKVQTPRQHRVLMVCDGSETGLSDTELTPFSGMDLTHLAGIEALYVRKTFFNTLAVLEADLSLYAVITPERKYSNVSITGHRWVRDARHGITMPVVEITLQEVRLTGTQSFTQTQAPQGSRTVCTGLVSAQSLQTSGSALPTASGTSQTSTLDTASLLTNVL</sequence>
<name>A0A149RPF8_9PROT</name>